<dbReference type="SMART" id="SM00487">
    <property type="entry name" value="DEXDc"/>
    <property type="match status" value="1"/>
</dbReference>
<keyword evidence="4 12" id="KW-0547">Nucleotide-binding</keyword>
<feature type="domain" description="Helicase ATP-binding" evidence="16">
    <location>
        <begin position="25"/>
        <end position="158"/>
    </location>
</feature>
<dbReference type="InterPro" id="IPR014001">
    <property type="entry name" value="Helicase_ATP-bd"/>
</dbReference>
<evidence type="ECO:0000259" key="17">
    <source>
        <dbReference type="PROSITE" id="PS51194"/>
    </source>
</evidence>
<sequence length="697" mass="79394">MTKFELVSDFVATGDQPQAIAELLEGMGRGDKFQTLLGATGTGKTFTIANIIQETQRPTIILAHNKTLAAQLYSEFREFFPRNAVSYFVSYYDYYQPEAYIPRHDLYIEKETQINDEIDRLRLQAMATLKSRRDVIIVASVSCIYGIGNPEAWGNVILEIERGGQYRRNTILRHLVDIQYDRNDTDLRRSTFRVRGDTLQIYPAYAETAFLIEFWGDVVERIAEFDPLTGEVLLEHTRVAIYPAREFITDEEKLSRAINDIESELTERIGQYKKENRLLEAQRIEQRVNFDLEMLREVGFTPGIENYSRHLDQRPAGSRPWTLLDYFPADYMMVIDESHMTLPQVRGMWGGDQSRKSILVDFGFRLPSAMDNRPLNFTEFESLLNQVIFTSATPGPFELEHSTQIAHQVIRPTGVVDPEVEVRPVRGQVDDLIGEVNRRIANGQRALVTTLTKRMAEDLSDYLLELGIKVHYLHSEVKTLERTEILRDLRLGVYDVVVGINLLREGLDLPEVSLVAILDADKEGFLRSETSLTQTIGRAARHVEGKVIMYADRMTDSMAAAIRTTNARRAVQVAYNTEHGIEPRSIIKAVHALTDELTAQREMARGGEAALAESRGGYVTAADLPKVELAKIISELEKQMKHAAQQLEFERAAVLRDQVMEMRQIMVLKDAGGKSDLPEWERMRRLDEAGLAYEVEN</sequence>
<dbReference type="Gene3D" id="4.10.860.10">
    <property type="entry name" value="UVR domain"/>
    <property type="match status" value="1"/>
</dbReference>
<dbReference type="InterPro" id="IPR027417">
    <property type="entry name" value="P-loop_NTPase"/>
</dbReference>
<evidence type="ECO:0000256" key="13">
    <source>
        <dbReference type="RuleBase" id="RU003587"/>
    </source>
</evidence>
<keyword evidence="12 13" id="KW-0742">SOS response</keyword>
<dbReference type="CDD" id="cd18790">
    <property type="entry name" value="SF2_C_UvrB"/>
    <property type="match status" value="1"/>
</dbReference>
<dbReference type="GO" id="GO:0009432">
    <property type="term" value="P:SOS response"/>
    <property type="evidence" value="ECO:0007669"/>
    <property type="project" value="UniProtKB-UniRule"/>
</dbReference>
<dbReference type="Gene3D" id="3.40.50.300">
    <property type="entry name" value="P-loop containing nucleotide triphosphate hydrolases"/>
    <property type="match status" value="3"/>
</dbReference>
<dbReference type="Pfam" id="PF02151">
    <property type="entry name" value="UVR"/>
    <property type="match status" value="1"/>
</dbReference>
<protein>
    <recommendedName>
        <fullName evidence="11 12">UvrABC system protein B</fullName>
        <shortName evidence="12">Protein UvrB</shortName>
    </recommendedName>
    <alternativeName>
        <fullName evidence="12">Excinuclease ABC subunit B</fullName>
    </alternativeName>
</protein>
<evidence type="ECO:0000256" key="7">
    <source>
        <dbReference type="ARBA" id="ARBA00022840"/>
    </source>
</evidence>
<dbReference type="EMBL" id="LN890655">
    <property type="protein sequence ID" value="CUS02786.2"/>
    <property type="molecule type" value="Genomic_DNA"/>
</dbReference>
<dbReference type="InterPro" id="IPR041471">
    <property type="entry name" value="UvrB_inter"/>
</dbReference>
<proteinExistence type="inferred from homology"/>
<dbReference type="Pfam" id="PF00271">
    <property type="entry name" value="Helicase_C"/>
    <property type="match status" value="1"/>
</dbReference>
<dbReference type="InterPro" id="IPR006935">
    <property type="entry name" value="Helicase/UvrB_N"/>
</dbReference>
<dbReference type="OrthoDB" id="9806651at2"/>
<dbReference type="NCBIfam" id="TIGR00631">
    <property type="entry name" value="uvrb"/>
    <property type="match status" value="1"/>
</dbReference>
<dbReference type="KEGG" id="pbf:CFX0092_A0908"/>
<keyword evidence="5 12" id="KW-0227">DNA damage</keyword>
<dbReference type="InterPro" id="IPR001650">
    <property type="entry name" value="Helicase_C-like"/>
</dbReference>
<dbReference type="GO" id="GO:0009380">
    <property type="term" value="C:excinuclease repair complex"/>
    <property type="evidence" value="ECO:0007669"/>
    <property type="project" value="InterPro"/>
</dbReference>
<dbReference type="GO" id="GO:0016887">
    <property type="term" value="F:ATP hydrolysis activity"/>
    <property type="evidence" value="ECO:0007669"/>
    <property type="project" value="InterPro"/>
</dbReference>
<keyword evidence="9 12" id="KW-0234">DNA repair</keyword>
<feature type="coiled-coil region" evidence="14">
    <location>
        <begin position="626"/>
        <end position="653"/>
    </location>
</feature>
<dbReference type="PANTHER" id="PTHR24029">
    <property type="entry name" value="UVRABC SYSTEM PROTEIN B"/>
    <property type="match status" value="1"/>
</dbReference>
<comment type="subcellular location">
    <subcellularLocation>
        <location evidence="1 12 13">Cytoplasm</location>
    </subcellularLocation>
</comment>
<keyword evidence="7 12" id="KW-0067">ATP-binding</keyword>
<keyword evidence="19" id="KW-1185">Reference proteome</keyword>
<feature type="domain" description="Helicase C-terminal" evidence="17">
    <location>
        <begin position="428"/>
        <end position="594"/>
    </location>
</feature>
<dbReference type="InterPro" id="IPR004807">
    <property type="entry name" value="UvrB"/>
</dbReference>
<evidence type="ECO:0000256" key="14">
    <source>
        <dbReference type="SAM" id="Coils"/>
    </source>
</evidence>
<evidence type="ECO:0000256" key="2">
    <source>
        <dbReference type="ARBA" id="ARBA00008533"/>
    </source>
</evidence>
<feature type="short sequence motif" description="Beta-hairpin" evidence="12">
    <location>
        <begin position="91"/>
        <end position="114"/>
    </location>
</feature>
<dbReference type="Pfam" id="PF17757">
    <property type="entry name" value="UvrB_inter"/>
    <property type="match status" value="1"/>
</dbReference>
<evidence type="ECO:0000259" key="15">
    <source>
        <dbReference type="PROSITE" id="PS50151"/>
    </source>
</evidence>
<dbReference type="PROSITE" id="PS51194">
    <property type="entry name" value="HELICASE_CTER"/>
    <property type="match status" value="1"/>
</dbReference>
<dbReference type="GO" id="GO:0009381">
    <property type="term" value="F:excinuclease ABC activity"/>
    <property type="evidence" value="ECO:0007669"/>
    <property type="project" value="UniProtKB-UniRule"/>
</dbReference>
<dbReference type="InterPro" id="IPR024759">
    <property type="entry name" value="UvrB_YAD/RRR_dom"/>
</dbReference>
<reference evidence="18" key="1">
    <citation type="submission" date="2016-01" db="EMBL/GenBank/DDBJ databases">
        <authorList>
            <person name="Mcilroy J.S."/>
            <person name="Karst M S."/>
            <person name="Albertsen M."/>
        </authorList>
    </citation>
    <scope>NUCLEOTIDE SEQUENCE</scope>
    <source>
        <strain evidence="18">Cfx-K</strain>
    </source>
</reference>
<comment type="subunit">
    <text evidence="10 12 13">Forms a heterotetramer with UvrA during the search for lesions. Interacts with UvrC in an incision complex.</text>
</comment>
<dbReference type="HAMAP" id="MF_00204">
    <property type="entry name" value="UvrB"/>
    <property type="match status" value="1"/>
</dbReference>
<comment type="function">
    <text evidence="12">The UvrABC repair system catalyzes the recognition and processing of DNA lesions. A damage recognition complex composed of 2 UvrA and 2 UvrB subunits scans DNA for abnormalities. Upon binding of the UvrA(2)B(2) complex to a putative damaged site, the DNA wraps around one UvrB monomer. DNA wrap is dependent on ATP binding by UvrB and probably causes local melting of the DNA helix, facilitating insertion of UvrB beta-hairpin between the DNA strands. Then UvrB probes one DNA strand for the presence of a lesion. If a lesion is found the UvrA subunits dissociate and the UvrB-DNA preincision complex is formed. This complex is subsequently bound by UvrC and the second UvrB is released. If no lesion is found, the DNA wraps around the other UvrB subunit that will check the other stand for damage.</text>
</comment>
<dbReference type="PROSITE" id="PS51192">
    <property type="entry name" value="HELICASE_ATP_BIND_1"/>
    <property type="match status" value="1"/>
</dbReference>
<dbReference type="InterPro" id="IPR001943">
    <property type="entry name" value="UVR_dom"/>
</dbReference>
<dbReference type="SUPFAM" id="SSF46600">
    <property type="entry name" value="C-terminal UvrC-binding domain of UvrB"/>
    <property type="match status" value="1"/>
</dbReference>
<dbReference type="SUPFAM" id="SSF52540">
    <property type="entry name" value="P-loop containing nucleoside triphosphate hydrolases"/>
    <property type="match status" value="2"/>
</dbReference>
<evidence type="ECO:0000256" key="5">
    <source>
        <dbReference type="ARBA" id="ARBA00022763"/>
    </source>
</evidence>
<dbReference type="GO" id="GO:0006289">
    <property type="term" value="P:nucleotide-excision repair"/>
    <property type="evidence" value="ECO:0007669"/>
    <property type="project" value="UniProtKB-UniRule"/>
</dbReference>
<dbReference type="InterPro" id="IPR036876">
    <property type="entry name" value="UVR_dom_sf"/>
</dbReference>
<comment type="similarity">
    <text evidence="2 12 13">Belongs to the UvrB family.</text>
</comment>
<dbReference type="NCBIfam" id="NF003673">
    <property type="entry name" value="PRK05298.1"/>
    <property type="match status" value="1"/>
</dbReference>
<evidence type="ECO:0000256" key="12">
    <source>
        <dbReference type="HAMAP-Rule" id="MF_00204"/>
    </source>
</evidence>
<evidence type="ECO:0000256" key="3">
    <source>
        <dbReference type="ARBA" id="ARBA00022490"/>
    </source>
</evidence>
<dbReference type="GO" id="GO:0003677">
    <property type="term" value="F:DNA binding"/>
    <property type="evidence" value="ECO:0007669"/>
    <property type="project" value="UniProtKB-UniRule"/>
</dbReference>
<evidence type="ECO:0000256" key="11">
    <source>
        <dbReference type="ARBA" id="ARBA00029504"/>
    </source>
</evidence>
<evidence type="ECO:0000256" key="6">
    <source>
        <dbReference type="ARBA" id="ARBA00022769"/>
    </source>
</evidence>
<evidence type="ECO:0000256" key="10">
    <source>
        <dbReference type="ARBA" id="ARBA00026033"/>
    </source>
</evidence>
<feature type="binding site" evidence="12">
    <location>
        <begin position="38"/>
        <end position="45"/>
    </location>
    <ligand>
        <name>ATP</name>
        <dbReference type="ChEBI" id="CHEBI:30616"/>
    </ligand>
</feature>
<organism evidence="18 19">
    <name type="scientific">Candidatus Promineifilum breve</name>
    <dbReference type="NCBI Taxonomy" id="1806508"/>
    <lineage>
        <taxon>Bacteria</taxon>
        <taxon>Bacillati</taxon>
        <taxon>Chloroflexota</taxon>
        <taxon>Ardenticatenia</taxon>
        <taxon>Candidatus Promineifilales</taxon>
        <taxon>Candidatus Promineifilaceae</taxon>
        <taxon>Candidatus Promineifilum</taxon>
    </lineage>
</organism>
<dbReference type="GO" id="GO:0005737">
    <property type="term" value="C:cytoplasm"/>
    <property type="evidence" value="ECO:0007669"/>
    <property type="project" value="UniProtKB-SubCell"/>
</dbReference>
<keyword evidence="3 12" id="KW-0963">Cytoplasm</keyword>
<evidence type="ECO:0000259" key="16">
    <source>
        <dbReference type="PROSITE" id="PS51192"/>
    </source>
</evidence>
<keyword evidence="6 12" id="KW-0228">DNA excision</keyword>
<evidence type="ECO:0000313" key="18">
    <source>
        <dbReference type="EMBL" id="CUS02786.2"/>
    </source>
</evidence>
<dbReference type="AlphaFoldDB" id="A0A160SZF6"/>
<accession>A0A160SZF6</accession>
<evidence type="ECO:0000256" key="4">
    <source>
        <dbReference type="ARBA" id="ARBA00022741"/>
    </source>
</evidence>
<dbReference type="SMART" id="SM00490">
    <property type="entry name" value="HELICc"/>
    <property type="match status" value="1"/>
</dbReference>
<dbReference type="Pfam" id="PF12344">
    <property type="entry name" value="UvrB"/>
    <property type="match status" value="1"/>
</dbReference>
<gene>
    <name evidence="12 18" type="primary">uvrB</name>
    <name evidence="18" type="ORF">CFX0092_A0908</name>
</gene>
<dbReference type="PANTHER" id="PTHR24029:SF0">
    <property type="entry name" value="UVRABC SYSTEM PROTEIN B"/>
    <property type="match status" value="1"/>
</dbReference>
<dbReference type="GO" id="GO:0005524">
    <property type="term" value="F:ATP binding"/>
    <property type="evidence" value="ECO:0007669"/>
    <property type="project" value="UniProtKB-UniRule"/>
</dbReference>
<dbReference type="PROSITE" id="PS50151">
    <property type="entry name" value="UVR"/>
    <property type="match status" value="1"/>
</dbReference>
<keyword evidence="14" id="KW-0175">Coiled coil</keyword>
<dbReference type="RefSeq" id="WP_095042360.1">
    <property type="nucleotide sequence ID" value="NZ_LN890655.1"/>
</dbReference>
<dbReference type="Pfam" id="PF04851">
    <property type="entry name" value="ResIII"/>
    <property type="match status" value="1"/>
</dbReference>
<evidence type="ECO:0000313" key="19">
    <source>
        <dbReference type="Proteomes" id="UP000215027"/>
    </source>
</evidence>
<keyword evidence="8 12" id="KW-0267">Excision nuclease</keyword>
<comment type="domain">
    <text evidence="12">The beta-hairpin motif is involved in DNA binding.</text>
</comment>
<dbReference type="Proteomes" id="UP000215027">
    <property type="component" value="Chromosome I"/>
</dbReference>
<name>A0A160SZF6_9CHLR</name>
<evidence type="ECO:0000256" key="8">
    <source>
        <dbReference type="ARBA" id="ARBA00022881"/>
    </source>
</evidence>
<evidence type="ECO:0000256" key="9">
    <source>
        <dbReference type="ARBA" id="ARBA00023204"/>
    </source>
</evidence>
<feature type="domain" description="UVR" evidence="15">
    <location>
        <begin position="630"/>
        <end position="665"/>
    </location>
</feature>
<dbReference type="CDD" id="cd17916">
    <property type="entry name" value="DEXHc_UvrB"/>
    <property type="match status" value="1"/>
</dbReference>
<evidence type="ECO:0000256" key="1">
    <source>
        <dbReference type="ARBA" id="ARBA00004496"/>
    </source>
</evidence>